<comment type="similarity">
    <text evidence="1">Belongs to the arrestin family.</text>
</comment>
<dbReference type="Gene3D" id="2.60.40.640">
    <property type="match status" value="2"/>
</dbReference>
<feature type="region of interest" description="Disordered" evidence="2">
    <location>
        <begin position="583"/>
        <end position="604"/>
    </location>
</feature>
<evidence type="ECO:0000256" key="2">
    <source>
        <dbReference type="SAM" id="MobiDB-lite"/>
    </source>
</evidence>
<keyword evidence="5" id="KW-1185">Reference proteome</keyword>
<dbReference type="PANTHER" id="PTHR11188:SF17">
    <property type="entry name" value="FI21816P1"/>
    <property type="match status" value="1"/>
</dbReference>
<feature type="domain" description="Arrestin C-terminal-like" evidence="3">
    <location>
        <begin position="360"/>
        <end position="542"/>
    </location>
</feature>
<gene>
    <name evidence="4" type="ORF">A3Q56_02428</name>
</gene>
<comment type="caution">
    <text evidence="4">The sequence shown here is derived from an EMBL/GenBank/DDBJ whole genome shotgun (WGS) entry which is preliminary data.</text>
</comment>
<evidence type="ECO:0000256" key="1">
    <source>
        <dbReference type="ARBA" id="ARBA00005298"/>
    </source>
</evidence>
<evidence type="ECO:0000313" key="5">
    <source>
        <dbReference type="Proteomes" id="UP000078046"/>
    </source>
</evidence>
<dbReference type="GO" id="GO:0005737">
    <property type="term" value="C:cytoplasm"/>
    <property type="evidence" value="ECO:0007669"/>
    <property type="project" value="TreeGrafter"/>
</dbReference>
<evidence type="ECO:0000259" key="3">
    <source>
        <dbReference type="SMART" id="SM01017"/>
    </source>
</evidence>
<dbReference type="Pfam" id="PF02752">
    <property type="entry name" value="Arrestin_C"/>
    <property type="match status" value="1"/>
</dbReference>
<accession>A0A177B810</accession>
<feature type="region of interest" description="Disordered" evidence="2">
    <location>
        <begin position="167"/>
        <end position="187"/>
    </location>
</feature>
<dbReference type="AlphaFoldDB" id="A0A177B810"/>
<dbReference type="InterPro" id="IPR014752">
    <property type="entry name" value="Arrestin-like_C"/>
</dbReference>
<reference evidence="4 5" key="1">
    <citation type="submission" date="2016-04" db="EMBL/GenBank/DDBJ databases">
        <title>The genome of Intoshia linei affirms orthonectids as highly simplified spiralians.</title>
        <authorList>
            <person name="Mikhailov K.V."/>
            <person name="Slusarev G.S."/>
            <person name="Nikitin M.A."/>
            <person name="Logacheva M.D."/>
            <person name="Penin A."/>
            <person name="Aleoshin V."/>
            <person name="Panchin Y.V."/>
        </authorList>
    </citation>
    <scope>NUCLEOTIDE SEQUENCE [LARGE SCALE GENOMIC DNA]</scope>
    <source>
        <strain evidence="4">Intl2013</strain>
        <tissue evidence="4">Whole animal</tissue>
    </source>
</reference>
<feature type="compositionally biased region" description="Low complexity" evidence="2">
    <location>
        <begin position="177"/>
        <end position="187"/>
    </location>
</feature>
<proteinExistence type="inferred from homology"/>
<organism evidence="4 5">
    <name type="scientific">Intoshia linei</name>
    <dbReference type="NCBI Taxonomy" id="1819745"/>
    <lineage>
        <taxon>Eukaryota</taxon>
        <taxon>Metazoa</taxon>
        <taxon>Spiralia</taxon>
        <taxon>Lophotrochozoa</taxon>
        <taxon>Mesozoa</taxon>
        <taxon>Orthonectida</taxon>
        <taxon>Rhopaluridae</taxon>
        <taxon>Intoshia</taxon>
    </lineage>
</organism>
<dbReference type="InterPro" id="IPR011022">
    <property type="entry name" value="Arrestin_C-like"/>
</dbReference>
<evidence type="ECO:0000313" key="4">
    <source>
        <dbReference type="EMBL" id="OAF69822.1"/>
    </source>
</evidence>
<sequence>MNSVNLKIELEHDNDKFHKYHPGTNIDGFVSIQVDNILKKNYFLNVANFTVCIQGQSYTSFKLNGNFYEYGEDYAHTDVVLLEVLRSELKTKQLKEHTNENEKIASDDTEGHNTISKKSANTEKCPFLMNLSFDTNTDEEKPGNDVQDIKANTIDTEIFESNWSFSTMQRKQKNERNSSTSTHPSKSNSEYLKLYKGIYKVPFSIKTRSDIPSSFIAKNGSVTYIIKASLLLVGDLIPIINCEPFLVLRKDKINNKVCVIEQEINPSIKYFTYIKDSQINPYNYNNERCVHVDNLNKIMKKFIKKNTKQVKIDYLNTNIQKYKLKKKYDRTLDLEKFEQFRNVNTIKNTYRLKFDFFKNFMGKIKYTFTINSQIVSIGQSLKICSEIVNKSTVPISELSISLILRTKCTSTLANQKHNTISNNKGTFESLNSYLDKNTNIVFDFGKTVNVESDSSVTRKCKNKYFIELCQDFIAANHTEVPNLSKNINSNFHFQIPAYLAESGLAFCNIIDISYYLLFEIKLSNYSKPIICMYPITIINNDNLFFCKDSMINSNQSVFLNSCQSSLDSNPIVRNNPLYYSNVNNTDNHTESDAETVNGSDKEKQKELDIEVNTQDQNEISQKANNYCFDIVL</sequence>
<dbReference type="SUPFAM" id="SSF81296">
    <property type="entry name" value="E set domains"/>
    <property type="match status" value="1"/>
</dbReference>
<feature type="region of interest" description="Disordered" evidence="2">
    <location>
        <begin position="96"/>
        <end position="117"/>
    </location>
</feature>
<dbReference type="SMART" id="SM01017">
    <property type="entry name" value="Arrestin_C"/>
    <property type="match status" value="1"/>
</dbReference>
<dbReference type="InterPro" id="IPR011021">
    <property type="entry name" value="Arrestin-like_N"/>
</dbReference>
<dbReference type="GO" id="GO:0015031">
    <property type="term" value="P:protein transport"/>
    <property type="evidence" value="ECO:0007669"/>
    <property type="project" value="TreeGrafter"/>
</dbReference>
<dbReference type="Proteomes" id="UP000078046">
    <property type="component" value="Unassembled WGS sequence"/>
</dbReference>
<dbReference type="PANTHER" id="PTHR11188">
    <property type="entry name" value="ARRESTIN DOMAIN CONTAINING PROTEIN"/>
    <property type="match status" value="1"/>
</dbReference>
<feature type="compositionally biased region" description="Basic and acidic residues" evidence="2">
    <location>
        <begin position="96"/>
        <end position="111"/>
    </location>
</feature>
<name>A0A177B810_9BILA</name>
<dbReference type="InterPro" id="IPR050357">
    <property type="entry name" value="Arrestin_domain-protein"/>
</dbReference>
<dbReference type="InterPro" id="IPR014756">
    <property type="entry name" value="Ig_E-set"/>
</dbReference>
<dbReference type="EMBL" id="LWCA01000225">
    <property type="protein sequence ID" value="OAF69822.1"/>
    <property type="molecule type" value="Genomic_DNA"/>
</dbReference>
<protein>
    <recommendedName>
        <fullName evidence="3">Arrestin C-terminal-like domain-containing protein</fullName>
    </recommendedName>
</protein>
<dbReference type="Pfam" id="PF00339">
    <property type="entry name" value="Arrestin_N"/>
    <property type="match status" value="1"/>
</dbReference>
<dbReference type="OrthoDB" id="2333384at2759"/>